<dbReference type="EMBL" id="RPDH01000002">
    <property type="protein sequence ID" value="RPE08628.1"/>
    <property type="molecule type" value="Genomic_DNA"/>
</dbReference>
<dbReference type="PROSITE" id="PS00154">
    <property type="entry name" value="ATPASE_E1_E2"/>
    <property type="match status" value="1"/>
</dbReference>
<dbReference type="Pfam" id="PF00122">
    <property type="entry name" value="E1-E2_ATPase"/>
    <property type="match status" value="1"/>
</dbReference>
<comment type="similarity">
    <text evidence="2">Belongs to the cation transport ATPase (P-type) (TC 3.A.3) family. Type IIA subfamily.</text>
</comment>
<feature type="transmembrane region" description="Helical" evidence="10">
    <location>
        <begin position="273"/>
        <end position="294"/>
    </location>
</feature>
<organism evidence="12 13">
    <name type="scientific">Chitinophaga lutea</name>
    <dbReference type="NCBI Taxonomy" id="2488634"/>
    <lineage>
        <taxon>Bacteria</taxon>
        <taxon>Pseudomonadati</taxon>
        <taxon>Bacteroidota</taxon>
        <taxon>Chitinophagia</taxon>
        <taxon>Chitinophagales</taxon>
        <taxon>Chitinophagaceae</taxon>
        <taxon>Chitinophaga</taxon>
    </lineage>
</organism>
<dbReference type="Pfam" id="PF00689">
    <property type="entry name" value="Cation_ATPase_C"/>
    <property type="match status" value="1"/>
</dbReference>
<keyword evidence="3" id="KW-1003">Cell membrane</keyword>
<feature type="transmembrane region" description="Helical" evidence="10">
    <location>
        <begin position="244"/>
        <end position="261"/>
    </location>
</feature>
<dbReference type="GO" id="GO:0005391">
    <property type="term" value="F:P-type sodium:potassium-exchanging transporter activity"/>
    <property type="evidence" value="ECO:0007669"/>
    <property type="project" value="TreeGrafter"/>
</dbReference>
<dbReference type="SUPFAM" id="SSF81660">
    <property type="entry name" value="Metal cation-transporting ATPase, ATP-binding domain N"/>
    <property type="match status" value="1"/>
</dbReference>
<feature type="transmembrane region" description="Helical" evidence="10">
    <location>
        <begin position="836"/>
        <end position="857"/>
    </location>
</feature>
<dbReference type="InterPro" id="IPR023298">
    <property type="entry name" value="ATPase_P-typ_TM_dom_sf"/>
</dbReference>
<gene>
    <name evidence="12" type="ORF">EGT74_16445</name>
</gene>
<evidence type="ECO:0000256" key="7">
    <source>
        <dbReference type="ARBA" id="ARBA00022967"/>
    </source>
</evidence>
<keyword evidence="4 10" id="KW-0812">Transmembrane</keyword>
<dbReference type="InterPro" id="IPR006068">
    <property type="entry name" value="ATPase_P-typ_cation-transptr_C"/>
</dbReference>
<comment type="subcellular location">
    <subcellularLocation>
        <location evidence="1">Cell membrane</location>
        <topology evidence="1">Multi-pass membrane protein</topology>
    </subcellularLocation>
</comment>
<accession>A0A3N4PM28</accession>
<evidence type="ECO:0000256" key="1">
    <source>
        <dbReference type="ARBA" id="ARBA00004651"/>
    </source>
</evidence>
<dbReference type="InterPro" id="IPR059000">
    <property type="entry name" value="ATPase_P-type_domA"/>
</dbReference>
<dbReference type="SFLD" id="SFLDG00002">
    <property type="entry name" value="C1.7:_P-type_atpase_like"/>
    <property type="match status" value="1"/>
</dbReference>
<dbReference type="Pfam" id="PF13246">
    <property type="entry name" value="Cation_ATPase"/>
    <property type="match status" value="1"/>
</dbReference>
<evidence type="ECO:0000313" key="12">
    <source>
        <dbReference type="EMBL" id="RPE08628.1"/>
    </source>
</evidence>
<keyword evidence="9 10" id="KW-0472">Membrane</keyword>
<keyword evidence="5" id="KW-0547">Nucleotide-binding</keyword>
<feature type="transmembrane region" description="Helical" evidence="10">
    <location>
        <begin position="80"/>
        <end position="99"/>
    </location>
</feature>
<protein>
    <submittedName>
        <fullName evidence="12">Cation-translocating P-type ATPase</fullName>
    </submittedName>
</protein>
<dbReference type="Gene3D" id="1.20.1110.10">
    <property type="entry name" value="Calcium-transporting ATPase, transmembrane domain"/>
    <property type="match status" value="1"/>
</dbReference>
<evidence type="ECO:0000256" key="3">
    <source>
        <dbReference type="ARBA" id="ARBA00022475"/>
    </source>
</evidence>
<dbReference type="Gene3D" id="3.40.50.1000">
    <property type="entry name" value="HAD superfamily/HAD-like"/>
    <property type="match status" value="1"/>
</dbReference>
<evidence type="ECO:0000256" key="2">
    <source>
        <dbReference type="ARBA" id="ARBA00005675"/>
    </source>
</evidence>
<dbReference type="GO" id="GO:0005524">
    <property type="term" value="F:ATP binding"/>
    <property type="evidence" value="ECO:0007669"/>
    <property type="project" value="UniProtKB-KW"/>
</dbReference>
<dbReference type="PRINTS" id="PR00120">
    <property type="entry name" value="HATPASE"/>
</dbReference>
<evidence type="ECO:0000256" key="4">
    <source>
        <dbReference type="ARBA" id="ARBA00022692"/>
    </source>
</evidence>
<dbReference type="Gene3D" id="3.40.1110.10">
    <property type="entry name" value="Calcium-transporting ATPase, cytoplasmic domain N"/>
    <property type="match status" value="1"/>
</dbReference>
<evidence type="ECO:0000256" key="5">
    <source>
        <dbReference type="ARBA" id="ARBA00022741"/>
    </source>
</evidence>
<dbReference type="GO" id="GO:0030007">
    <property type="term" value="P:intracellular potassium ion homeostasis"/>
    <property type="evidence" value="ECO:0007669"/>
    <property type="project" value="TreeGrafter"/>
</dbReference>
<keyword evidence="13" id="KW-1185">Reference proteome</keyword>
<dbReference type="PRINTS" id="PR00119">
    <property type="entry name" value="CATATPASE"/>
</dbReference>
<evidence type="ECO:0000313" key="13">
    <source>
        <dbReference type="Proteomes" id="UP000278351"/>
    </source>
</evidence>
<name>A0A3N4PM28_9BACT</name>
<keyword evidence="7" id="KW-1278">Translocase</keyword>
<feature type="transmembrane region" description="Helical" evidence="10">
    <location>
        <begin position="685"/>
        <end position="707"/>
    </location>
</feature>
<feature type="transmembrane region" description="Helical" evidence="10">
    <location>
        <begin position="658"/>
        <end position="679"/>
    </location>
</feature>
<dbReference type="GO" id="GO:0005886">
    <property type="term" value="C:plasma membrane"/>
    <property type="evidence" value="ECO:0007669"/>
    <property type="project" value="UniProtKB-SubCell"/>
</dbReference>
<feature type="domain" description="Cation-transporting P-type ATPase N-terminal" evidence="11">
    <location>
        <begin position="4"/>
        <end position="76"/>
    </location>
</feature>
<sequence>MESYFTSLTALQQQSGTDLQQGLSPETAAERLQQYGPNAITGKRSRSPWMIWLHQFKSPVVYLLLVAAGMSIFFKEWLDAIAIGIVILLNAVVGFVMEFQAERSMEALQKLATQMAKVIRGGKLQEVPSEELVPGDIMVLEAGDMVLADGRLLSATNLQADESALTGESVPVEKEPGELEENTPLAERTNMVYKGTFIRKGNAHVLCTATGMQTELGHIATMVAGAVKSATPLEKKLESFSKRLIGITVIIVLLIFGAGLLNKVPVLEMLKTAIALAVAAIPEGLPIVATLALARGMIRMARHQVIVKKLSAVETLGATTVICTDKTGTLTENQMEVTAASVPSGEVDLASPPDAPDFKQLQLVAVLCNNASLDDKKGIGDPLEVSLLEFARDTGADVARLAADFPREKEFPFDSDTKVMGTLHRSGNGYLVAAKGAIENLMPLCTQVFKDGGPQPLEEGDKKTWLAQTDKLAASGLKTLGYAYAERSTADGEFMQELVFTGVTGFLDPPRKDVQQVIRETHTAGIRVIMLTGDHPATAANIAQQLGISKDDKVMNGKDMGKDPEQWLGIPVFARVSPAQKLDLVQALQERREIVAMTGDGVNDAPALKKADIGIAMGIRGTQVSQEVADMVLKDDAFSSIVHAVRQGRVIFENIRRFIIFLLSCNLSELLVIGLIATFNFPFQLFALQILFINLITDVFPAMALGFTEGDDTVMQKQPKDPKLPIISKKNWAVIWGYAAIICAAALGAAFMADSLRGTSDPGAANNVLFFTLIISQLLHSLNMTTGRERFFRGPVIRNPYLWGALGLSLGVTLLCRVVPPVAEALRLQDMSGEDWLVIAGCSIASLLLIRLMALFVNR</sequence>
<dbReference type="NCBIfam" id="TIGR01494">
    <property type="entry name" value="ATPase_P-type"/>
    <property type="match status" value="2"/>
</dbReference>
<dbReference type="SFLD" id="SFLDF00027">
    <property type="entry name" value="p-type_atpase"/>
    <property type="match status" value="1"/>
</dbReference>
<dbReference type="GO" id="GO:0016887">
    <property type="term" value="F:ATP hydrolysis activity"/>
    <property type="evidence" value="ECO:0007669"/>
    <property type="project" value="InterPro"/>
</dbReference>
<comment type="caution">
    <text evidence="12">The sequence shown here is derived from an EMBL/GenBank/DDBJ whole genome shotgun (WGS) entry which is preliminary data.</text>
</comment>
<feature type="transmembrane region" description="Helical" evidence="10">
    <location>
        <begin position="56"/>
        <end position="74"/>
    </location>
</feature>
<evidence type="ECO:0000256" key="9">
    <source>
        <dbReference type="ARBA" id="ARBA00023136"/>
    </source>
</evidence>
<feature type="transmembrane region" description="Helical" evidence="10">
    <location>
        <begin position="801"/>
        <end position="820"/>
    </location>
</feature>
<dbReference type="GO" id="GO:0006883">
    <property type="term" value="P:intracellular sodium ion homeostasis"/>
    <property type="evidence" value="ECO:0007669"/>
    <property type="project" value="TreeGrafter"/>
</dbReference>
<dbReference type="SFLD" id="SFLDS00003">
    <property type="entry name" value="Haloacid_Dehalogenase"/>
    <property type="match status" value="1"/>
</dbReference>
<dbReference type="InterPro" id="IPR023214">
    <property type="entry name" value="HAD_sf"/>
</dbReference>
<evidence type="ECO:0000256" key="6">
    <source>
        <dbReference type="ARBA" id="ARBA00022840"/>
    </source>
</evidence>
<dbReference type="Gene3D" id="2.70.150.10">
    <property type="entry name" value="Calcium-transporting ATPase, cytoplasmic transduction domain A"/>
    <property type="match status" value="1"/>
</dbReference>
<dbReference type="SUPFAM" id="SSF81665">
    <property type="entry name" value="Calcium ATPase, transmembrane domain M"/>
    <property type="match status" value="1"/>
</dbReference>
<evidence type="ECO:0000259" key="11">
    <source>
        <dbReference type="SMART" id="SM00831"/>
    </source>
</evidence>
<dbReference type="InterPro" id="IPR036412">
    <property type="entry name" value="HAD-like_sf"/>
</dbReference>
<feature type="transmembrane region" description="Helical" evidence="10">
    <location>
        <begin position="764"/>
        <end position="780"/>
    </location>
</feature>
<dbReference type="InterPro" id="IPR044492">
    <property type="entry name" value="P_typ_ATPase_HD_dom"/>
</dbReference>
<keyword evidence="8 10" id="KW-1133">Transmembrane helix</keyword>
<dbReference type="PANTHER" id="PTHR43294:SF21">
    <property type="entry name" value="CATION TRANSPORTING ATPASE"/>
    <property type="match status" value="1"/>
</dbReference>
<dbReference type="RefSeq" id="WP_123847627.1">
    <property type="nucleotide sequence ID" value="NZ_RPDH01000002.1"/>
</dbReference>
<dbReference type="SUPFAM" id="SSF81653">
    <property type="entry name" value="Calcium ATPase, transduction domain A"/>
    <property type="match status" value="1"/>
</dbReference>
<dbReference type="GO" id="GO:1902600">
    <property type="term" value="P:proton transmembrane transport"/>
    <property type="evidence" value="ECO:0007669"/>
    <property type="project" value="TreeGrafter"/>
</dbReference>
<dbReference type="Pfam" id="PF00690">
    <property type="entry name" value="Cation_ATPase_N"/>
    <property type="match status" value="1"/>
</dbReference>
<dbReference type="InterPro" id="IPR018303">
    <property type="entry name" value="ATPase_P-typ_P_site"/>
</dbReference>
<feature type="transmembrane region" description="Helical" evidence="10">
    <location>
        <begin position="732"/>
        <end position="752"/>
    </location>
</feature>
<dbReference type="SUPFAM" id="SSF56784">
    <property type="entry name" value="HAD-like"/>
    <property type="match status" value="1"/>
</dbReference>
<evidence type="ECO:0000256" key="8">
    <source>
        <dbReference type="ARBA" id="ARBA00022989"/>
    </source>
</evidence>
<evidence type="ECO:0000256" key="10">
    <source>
        <dbReference type="SAM" id="Phobius"/>
    </source>
</evidence>
<dbReference type="InterPro" id="IPR008250">
    <property type="entry name" value="ATPase_P-typ_transduc_dom_A_sf"/>
</dbReference>
<keyword evidence="6" id="KW-0067">ATP-binding</keyword>
<dbReference type="OrthoDB" id="9770315at2"/>
<dbReference type="InterPro" id="IPR004014">
    <property type="entry name" value="ATPase_P-typ_cation-transptr_N"/>
</dbReference>
<dbReference type="GO" id="GO:1990573">
    <property type="term" value="P:potassium ion import across plasma membrane"/>
    <property type="evidence" value="ECO:0007669"/>
    <property type="project" value="TreeGrafter"/>
</dbReference>
<dbReference type="AlphaFoldDB" id="A0A3N4PM28"/>
<dbReference type="PANTHER" id="PTHR43294">
    <property type="entry name" value="SODIUM/POTASSIUM-TRANSPORTING ATPASE SUBUNIT ALPHA"/>
    <property type="match status" value="1"/>
</dbReference>
<dbReference type="InterPro" id="IPR050510">
    <property type="entry name" value="Cation_transp_ATPase_P-type"/>
</dbReference>
<dbReference type="InterPro" id="IPR023299">
    <property type="entry name" value="ATPase_P-typ_cyto_dom_N"/>
</dbReference>
<dbReference type="SMART" id="SM00831">
    <property type="entry name" value="Cation_ATPase_N"/>
    <property type="match status" value="1"/>
</dbReference>
<dbReference type="Proteomes" id="UP000278351">
    <property type="component" value="Unassembled WGS sequence"/>
</dbReference>
<reference evidence="12 13" key="1">
    <citation type="submission" date="2018-11" db="EMBL/GenBank/DDBJ databases">
        <title>Chitinophaga lutea sp.nov., isolate from arsenic contaminated soil.</title>
        <authorList>
            <person name="Zong Y."/>
        </authorList>
    </citation>
    <scope>NUCLEOTIDE SEQUENCE [LARGE SCALE GENOMIC DNA]</scope>
    <source>
        <strain evidence="12 13">ZY74</strain>
    </source>
</reference>
<dbReference type="GO" id="GO:0036376">
    <property type="term" value="P:sodium ion export across plasma membrane"/>
    <property type="evidence" value="ECO:0007669"/>
    <property type="project" value="TreeGrafter"/>
</dbReference>
<dbReference type="InterPro" id="IPR001757">
    <property type="entry name" value="P_typ_ATPase"/>
</dbReference>
<proteinExistence type="inferred from homology"/>